<keyword evidence="1" id="KW-1133">Transmembrane helix</keyword>
<keyword evidence="1" id="KW-0472">Membrane</keyword>
<keyword evidence="1" id="KW-0812">Transmembrane</keyword>
<evidence type="ECO:0000256" key="1">
    <source>
        <dbReference type="SAM" id="Phobius"/>
    </source>
</evidence>
<protein>
    <submittedName>
        <fullName evidence="2">Uncharacterized protein</fullName>
    </submittedName>
</protein>
<organism evidence="2">
    <name type="scientific">uncultured marine group II/III euryarchaeote KM3_63_B12</name>
    <dbReference type="NCBI Taxonomy" id="1456474"/>
    <lineage>
        <taxon>Archaea</taxon>
        <taxon>Methanobacteriati</taxon>
        <taxon>Methanobacteriota</taxon>
        <taxon>environmental samples</taxon>
    </lineage>
</organism>
<feature type="transmembrane region" description="Helical" evidence="1">
    <location>
        <begin position="329"/>
        <end position="352"/>
    </location>
</feature>
<reference evidence="2" key="1">
    <citation type="journal article" date="2014" name="Genome Biol. Evol.">
        <title>Pangenome evidence for extensive interdomain horizontal transfer affecting lineage core and shell genes in uncultured planktonic thaumarchaeota and euryarchaeota.</title>
        <authorList>
            <person name="Deschamps P."/>
            <person name="Zivanovic Y."/>
            <person name="Moreira D."/>
            <person name="Rodriguez-Valera F."/>
            <person name="Lopez-Garcia P."/>
        </authorList>
    </citation>
    <scope>NUCLEOTIDE SEQUENCE</scope>
</reference>
<sequence>MRPSNGYETPTDEAIPVVMRGALSKASVCLVILTFLALPAFGMSNGPAALNGNEESTVKYGCSCHNNGAPSERVIVMITGVPVMYETDVSYSLTITVADSLTLSGGDGNTKAGFLLSSGGVGVFSWSDDQDLRQAEDAPEDVSHSEIDSDGVWVLTWFSPSEDVGNVNFWLAGNSVDGGGLNDETDYWNLLAFSISPPGTIVSGDDAATLETRTISVGDYDTLFVIEESAAQKEAERQAALALSIYRQGNALYWTSLVALLVGAVFQREVLERRYGDGPEYLAMELAYPQAIRRSLLSIASFVIGVRWLSSDAAISFPPASIVEEGTRVTNLTGFLIGCAFFLSAWAAYGVYRTILATRVEPDVKDIL</sequence>
<dbReference type="EMBL" id="KF900977">
    <property type="protein sequence ID" value="AIF13583.1"/>
    <property type="molecule type" value="Genomic_DNA"/>
</dbReference>
<proteinExistence type="predicted"/>
<evidence type="ECO:0000313" key="2">
    <source>
        <dbReference type="EMBL" id="AIF13583.1"/>
    </source>
</evidence>
<accession>A0A075HI79</accession>
<name>A0A075HI79_9EURY</name>
<dbReference type="NCBIfam" id="NF041895">
    <property type="entry name" value="choice_anch_V"/>
    <property type="match status" value="1"/>
</dbReference>
<dbReference type="AlphaFoldDB" id="A0A075HI79"/>